<dbReference type="Pfam" id="PF01272">
    <property type="entry name" value="GreA_GreB"/>
    <property type="match status" value="1"/>
</dbReference>
<dbReference type="NCBIfam" id="NF004396">
    <property type="entry name" value="PRK05753.1"/>
    <property type="match status" value="1"/>
</dbReference>
<dbReference type="InterPro" id="IPR029462">
    <property type="entry name" value="Rnk_N"/>
</dbReference>
<dbReference type="GO" id="GO:0016301">
    <property type="term" value="F:kinase activity"/>
    <property type="evidence" value="ECO:0007669"/>
    <property type="project" value="UniProtKB-KW"/>
</dbReference>
<keyword evidence="3" id="KW-0418">Kinase</keyword>
<comment type="caution">
    <text evidence="3">The sequence shown here is derived from an EMBL/GenBank/DDBJ whole genome shotgun (WGS) entry which is preliminary data.</text>
</comment>
<dbReference type="EMBL" id="JAWDID010000025">
    <property type="protein sequence ID" value="MDU0341530.1"/>
    <property type="molecule type" value="Genomic_DNA"/>
</dbReference>
<dbReference type="PANTHER" id="PTHR30437:SF5">
    <property type="entry name" value="REGULATOR OF NUCLEOSIDE DIPHOSPHATE KINASE"/>
    <property type="match status" value="1"/>
</dbReference>
<protein>
    <submittedName>
        <fullName evidence="3">Nucleoside diphosphate kinase regulator</fullName>
    </submittedName>
</protein>
<keyword evidence="4" id="KW-1185">Reference proteome</keyword>
<dbReference type="Pfam" id="PF14760">
    <property type="entry name" value="Rnk_N"/>
    <property type="match status" value="1"/>
</dbReference>
<keyword evidence="3" id="KW-0808">Transferase</keyword>
<gene>
    <name evidence="3" type="primary">rnk</name>
    <name evidence="3" type="ORF">RKE40_16655</name>
</gene>
<evidence type="ECO:0000313" key="4">
    <source>
        <dbReference type="Proteomes" id="UP001254257"/>
    </source>
</evidence>
<dbReference type="Gene3D" id="3.10.50.30">
    <property type="entry name" value="Transcription elongation factor, GreA/GreB, C-terminal domain"/>
    <property type="match status" value="1"/>
</dbReference>
<dbReference type="InterPro" id="IPR001437">
    <property type="entry name" value="Tscrpt_elong_fac_GreA/B_C"/>
</dbReference>
<feature type="domain" description="Transcription elongation factor GreA/GreB C-terminal" evidence="1">
    <location>
        <begin position="55"/>
        <end position="129"/>
    </location>
</feature>
<dbReference type="Proteomes" id="UP001254257">
    <property type="component" value="Unassembled WGS sequence"/>
</dbReference>
<accession>A0ABU3S9S0</accession>
<evidence type="ECO:0000259" key="2">
    <source>
        <dbReference type="Pfam" id="PF14760"/>
    </source>
</evidence>
<dbReference type="PANTHER" id="PTHR30437">
    <property type="entry name" value="TRANSCRIPTION ELONGATION FACTOR GREA"/>
    <property type="match status" value="1"/>
</dbReference>
<organism evidence="3 4">
    <name type="scientific">Bosea rubneri</name>
    <dbReference type="NCBI Taxonomy" id="3075434"/>
    <lineage>
        <taxon>Bacteria</taxon>
        <taxon>Pseudomonadati</taxon>
        <taxon>Pseudomonadota</taxon>
        <taxon>Alphaproteobacteria</taxon>
        <taxon>Hyphomicrobiales</taxon>
        <taxon>Boseaceae</taxon>
        <taxon>Bosea</taxon>
    </lineage>
</organism>
<sequence>MTQKPPRKPKIVVTESDLERLTGLATAALERIPEVAEELLNEMDRAKVVSPKQMPADVVRMGSIVEFDSDSAQHRRVQLVFPGEADIEQGKISILTPIGTALIGLTAGQSIAWTARDGKKHTLTVKTVEQPSPSLEKASA</sequence>
<evidence type="ECO:0000259" key="1">
    <source>
        <dbReference type="Pfam" id="PF01272"/>
    </source>
</evidence>
<dbReference type="InterPro" id="IPR036953">
    <property type="entry name" value="GreA/GreB_C_sf"/>
</dbReference>
<proteinExistence type="predicted"/>
<dbReference type="Gene3D" id="1.10.286.20">
    <property type="match status" value="1"/>
</dbReference>
<dbReference type="RefSeq" id="WP_316019350.1">
    <property type="nucleotide sequence ID" value="NZ_JAWDID010000025.1"/>
</dbReference>
<name>A0ABU3S9S0_9HYPH</name>
<dbReference type="SUPFAM" id="SSF54534">
    <property type="entry name" value="FKBP-like"/>
    <property type="match status" value="1"/>
</dbReference>
<feature type="domain" description="Regulator of nucleoside diphosphate kinase N-terminal" evidence="2">
    <location>
        <begin position="9"/>
        <end position="49"/>
    </location>
</feature>
<reference evidence="3 4" key="1">
    <citation type="submission" date="2023-09" db="EMBL/GenBank/DDBJ databases">
        <title>Whole genome shotgun sequencing (WGS) of Bosea sp. ZW T0_25, isolated from stored onions (Allium cepa).</title>
        <authorList>
            <person name="Stoll D.A."/>
            <person name="Huch M."/>
        </authorList>
    </citation>
    <scope>NUCLEOTIDE SEQUENCE [LARGE SCALE GENOMIC DNA]</scope>
    <source>
        <strain evidence="3 4">ZW T0_25</strain>
    </source>
</reference>
<evidence type="ECO:0000313" key="3">
    <source>
        <dbReference type="EMBL" id="MDU0341530.1"/>
    </source>
</evidence>
<dbReference type="InterPro" id="IPR023459">
    <property type="entry name" value="Tscrpt_elong_fac_GreA/B_fam"/>
</dbReference>